<accession>W8VWM5</accession>
<dbReference type="EMBL" id="AP014548">
    <property type="protein sequence ID" value="BAO54872.1"/>
    <property type="molecule type" value="Genomic_DNA"/>
</dbReference>
<protein>
    <submittedName>
        <fullName evidence="1">Uncharacterized protein</fullName>
    </submittedName>
</protein>
<sequence>MELSQFRNIDFEQLQKTIDASSGINDPMDILKMYPHEVLESSPETMTITQLYKSKFGNNILFYKRENLKDESYKGITIWMEYDTSINGNIEIIELKESYLCQDGHGGQEWSAEPCN</sequence>
<name>W8VWM5_9FLAO</name>
<evidence type="ECO:0000313" key="1">
    <source>
        <dbReference type="EMBL" id="BAO54872.1"/>
    </source>
</evidence>
<organism evidence="1 2">
    <name type="scientific">Nonlabens marinus S1-08</name>
    <dbReference type="NCBI Taxonomy" id="1454201"/>
    <lineage>
        <taxon>Bacteria</taxon>
        <taxon>Pseudomonadati</taxon>
        <taxon>Bacteroidota</taxon>
        <taxon>Flavobacteriia</taxon>
        <taxon>Flavobacteriales</taxon>
        <taxon>Flavobacteriaceae</taxon>
        <taxon>Nonlabens</taxon>
    </lineage>
</organism>
<reference evidence="1 2" key="1">
    <citation type="journal article" date="2014" name="Proc. Natl. Acad. Sci. U.S.A.">
        <title>Functional characterization of flavobacteria rhodopsins reveals a unique class of light-driven chloride pump in bacteria.</title>
        <authorList>
            <person name="Yoshizawa S."/>
            <person name="Kumagai Y."/>
            <person name="Kim H."/>
            <person name="Ogura Y."/>
            <person name="Hayashi T."/>
            <person name="Iwasaki W."/>
            <person name="DeLong E.F."/>
            <person name="Kogure K."/>
        </authorList>
    </citation>
    <scope>NUCLEOTIDE SEQUENCE [LARGE SCALE GENOMIC DNA]</scope>
    <source>
        <strain evidence="1 2">S1-08</strain>
    </source>
</reference>
<proteinExistence type="predicted"/>
<dbReference type="HOGENOM" id="CLU_2094312_0_0_10"/>
<keyword evidence="2" id="KW-1185">Reference proteome</keyword>
<dbReference type="STRING" id="1454201.NMS_0863"/>
<dbReference type="AlphaFoldDB" id="W8VWM5"/>
<gene>
    <name evidence="1" type="ORF">NMS_0863</name>
</gene>
<dbReference type="KEGG" id="nmf:NMS_0863"/>
<dbReference type="Proteomes" id="UP000031760">
    <property type="component" value="Chromosome"/>
</dbReference>
<evidence type="ECO:0000313" key="2">
    <source>
        <dbReference type="Proteomes" id="UP000031760"/>
    </source>
</evidence>